<keyword evidence="1" id="KW-1133">Transmembrane helix</keyword>
<name>A0ABT0AV19_9LACT</name>
<dbReference type="EMBL" id="JAAECS010000011">
    <property type="protein sequence ID" value="MCJ1990528.1"/>
    <property type="molecule type" value="Genomic_DNA"/>
</dbReference>
<keyword evidence="1" id="KW-0472">Membrane</keyword>
<dbReference type="RefSeq" id="WP_244034826.1">
    <property type="nucleotide sequence ID" value="NZ_JAAECS010000011.1"/>
</dbReference>
<keyword evidence="1" id="KW-0812">Transmembrane</keyword>
<evidence type="ECO:0000313" key="3">
    <source>
        <dbReference type="Proteomes" id="UP001522450"/>
    </source>
</evidence>
<proteinExistence type="predicted"/>
<keyword evidence="3" id="KW-1185">Reference proteome</keyword>
<comment type="caution">
    <text evidence="2">The sequence shown here is derived from an EMBL/GenBank/DDBJ whole genome shotgun (WGS) entry which is preliminary data.</text>
</comment>
<accession>A0ABT0AV19</accession>
<dbReference type="Proteomes" id="UP001522450">
    <property type="component" value="Unassembled WGS sequence"/>
</dbReference>
<evidence type="ECO:0000256" key="1">
    <source>
        <dbReference type="SAM" id="Phobius"/>
    </source>
</evidence>
<protein>
    <submittedName>
        <fullName evidence="2">Uncharacterized protein</fullName>
    </submittedName>
</protein>
<gene>
    <name evidence="2" type="ORF">GYN21_09920</name>
</gene>
<sequence length="126" mass="14371">MTEKNSEITKQDIADIQKSLTDFVEIYQKNSEEDKQDKTKSVEQYKIQNKAILDKFDAVKATPTNADNNETLKVLKRIDSKLDAVIYQNSFTLQADIAVFTVMTLTVIGFMFYVTVYKMVKNAVTA</sequence>
<organism evidence="2 3">
    <name type="scientific">Pseudolactococcus carnosus</name>
    <dbReference type="NCBI Taxonomy" id="2749961"/>
    <lineage>
        <taxon>Bacteria</taxon>
        <taxon>Bacillati</taxon>
        <taxon>Bacillota</taxon>
        <taxon>Bacilli</taxon>
        <taxon>Lactobacillales</taxon>
        <taxon>Streptococcaceae</taxon>
        <taxon>Pseudolactococcus</taxon>
    </lineage>
</organism>
<evidence type="ECO:0000313" key="2">
    <source>
        <dbReference type="EMBL" id="MCJ1990528.1"/>
    </source>
</evidence>
<reference evidence="2 3" key="1">
    <citation type="journal article" date="2022" name="Microbiol. Res.">
        <title>Comparative genome analysis, predicted lifestyle and antimicrobial strategies of Lactococcus carnosus and Lactococcus paracarnosus isolated from meat.</title>
        <authorList>
            <person name="Werum V."/>
            <person name="Ehrmann M."/>
            <person name="Vogel R."/>
            <person name="Hilgarth M."/>
        </authorList>
    </citation>
    <scope>NUCLEOTIDE SEQUENCE [LARGE SCALE GENOMIC DNA]</scope>
    <source>
        <strain evidence="2 3">TMW22177</strain>
    </source>
</reference>
<feature type="transmembrane region" description="Helical" evidence="1">
    <location>
        <begin position="97"/>
        <end position="116"/>
    </location>
</feature>